<proteinExistence type="predicted"/>
<evidence type="ECO:0000256" key="1">
    <source>
        <dbReference type="SAM" id="MobiDB-lite"/>
    </source>
</evidence>
<keyword evidence="3" id="KW-1185">Reference proteome</keyword>
<accession>A0AAV2KML2</accession>
<dbReference type="AlphaFoldDB" id="A0AAV2KML2"/>
<protein>
    <submittedName>
        <fullName evidence="2">Uncharacterized protein</fullName>
    </submittedName>
</protein>
<sequence>MLSTLDHVSNCFMFLPTELRPSSFSDSMGGRKKFPSPAPRATRIRGQGPAPASSTALLREDRAGPSSAGTPGPPSQAPRRSARLRTPPPEEVQCVDSPIPGPSSPGSSSSSSGSSSGPQRHHGLDTSGWQLPPWLHVWDRSRLSEIIEPMLPNLHHTNEPVWCYVRGSETMMVTLPWTPDSILQEIGETLDSIAPSFAPFLLATAYQSVMSNEM</sequence>
<evidence type="ECO:0000313" key="3">
    <source>
        <dbReference type="Proteomes" id="UP001497482"/>
    </source>
</evidence>
<dbReference type="EMBL" id="OZ035841">
    <property type="protein sequence ID" value="CAL1590864.1"/>
    <property type="molecule type" value="Genomic_DNA"/>
</dbReference>
<reference evidence="2 3" key="1">
    <citation type="submission" date="2024-04" db="EMBL/GenBank/DDBJ databases">
        <authorList>
            <person name="Waldvogel A.-M."/>
            <person name="Schoenle A."/>
        </authorList>
    </citation>
    <scope>NUCLEOTIDE SEQUENCE [LARGE SCALE GENOMIC DNA]</scope>
</reference>
<dbReference type="Proteomes" id="UP001497482">
    <property type="component" value="Chromosome 19"/>
</dbReference>
<feature type="region of interest" description="Disordered" evidence="1">
    <location>
        <begin position="19"/>
        <end position="127"/>
    </location>
</feature>
<name>A0AAV2KML2_KNICA</name>
<gene>
    <name evidence="2" type="ORF">KC01_LOCUS20308</name>
</gene>
<evidence type="ECO:0000313" key="2">
    <source>
        <dbReference type="EMBL" id="CAL1590864.1"/>
    </source>
</evidence>
<feature type="compositionally biased region" description="Low complexity" evidence="1">
    <location>
        <begin position="104"/>
        <end position="118"/>
    </location>
</feature>
<organism evidence="2 3">
    <name type="scientific">Knipowitschia caucasica</name>
    <name type="common">Caucasian dwarf goby</name>
    <name type="synonym">Pomatoschistus caucasicus</name>
    <dbReference type="NCBI Taxonomy" id="637954"/>
    <lineage>
        <taxon>Eukaryota</taxon>
        <taxon>Metazoa</taxon>
        <taxon>Chordata</taxon>
        <taxon>Craniata</taxon>
        <taxon>Vertebrata</taxon>
        <taxon>Euteleostomi</taxon>
        <taxon>Actinopterygii</taxon>
        <taxon>Neopterygii</taxon>
        <taxon>Teleostei</taxon>
        <taxon>Neoteleostei</taxon>
        <taxon>Acanthomorphata</taxon>
        <taxon>Gobiaria</taxon>
        <taxon>Gobiiformes</taxon>
        <taxon>Gobioidei</taxon>
        <taxon>Gobiidae</taxon>
        <taxon>Gobiinae</taxon>
        <taxon>Knipowitschia</taxon>
    </lineage>
</organism>